<sequence length="51" mass="5598">MSKATKNPQDANADRVNANKGTSGTNKIYDKDQGNQGKLNNPTYQNSRKSK</sequence>
<comment type="caution">
    <text evidence="2">The sequence shown here is derived from an EMBL/GenBank/DDBJ whole genome shotgun (WGS) entry which is preliminary data.</text>
</comment>
<evidence type="ECO:0000313" key="2">
    <source>
        <dbReference type="EMBL" id="GAA6132286.1"/>
    </source>
</evidence>
<dbReference type="EMBL" id="BAABWD010000003">
    <property type="protein sequence ID" value="GAA6132286.1"/>
    <property type="molecule type" value="Genomic_DNA"/>
</dbReference>
<feature type="compositionally biased region" description="Polar residues" evidence="1">
    <location>
        <begin position="34"/>
        <end position="51"/>
    </location>
</feature>
<protein>
    <recommendedName>
        <fullName evidence="4">Alpha-amylase</fullName>
    </recommendedName>
</protein>
<evidence type="ECO:0000313" key="3">
    <source>
        <dbReference type="Proteomes" id="UP001486808"/>
    </source>
</evidence>
<name>A0ABP9ZS36_9GAMM</name>
<feature type="compositionally biased region" description="Polar residues" evidence="1">
    <location>
        <begin position="1"/>
        <end position="10"/>
    </location>
</feature>
<evidence type="ECO:0008006" key="4">
    <source>
        <dbReference type="Google" id="ProtNLM"/>
    </source>
</evidence>
<evidence type="ECO:0000256" key="1">
    <source>
        <dbReference type="SAM" id="MobiDB-lite"/>
    </source>
</evidence>
<gene>
    <name evidence="2" type="ORF">NBRC116187_26460</name>
</gene>
<organism evidence="2 3">
    <name type="scientific">Halopseudomonas sabulinigri</name>
    <dbReference type="NCBI Taxonomy" id="472181"/>
    <lineage>
        <taxon>Bacteria</taxon>
        <taxon>Pseudomonadati</taxon>
        <taxon>Pseudomonadota</taxon>
        <taxon>Gammaproteobacteria</taxon>
        <taxon>Pseudomonadales</taxon>
        <taxon>Pseudomonadaceae</taxon>
        <taxon>Halopseudomonas</taxon>
    </lineage>
</organism>
<reference evidence="2 3" key="1">
    <citation type="submission" date="2024-04" db="EMBL/GenBank/DDBJ databases">
        <title>Draft genome sequence of Halopseudomonas sabulinigri NBRC 116187.</title>
        <authorList>
            <person name="Miyakawa T."/>
            <person name="Kusuya Y."/>
            <person name="Miura T."/>
        </authorList>
    </citation>
    <scope>NUCLEOTIDE SEQUENCE [LARGE SCALE GENOMIC DNA]</scope>
    <source>
        <strain evidence="2 3">4NH20-0042</strain>
    </source>
</reference>
<dbReference type="Proteomes" id="UP001486808">
    <property type="component" value="Unassembled WGS sequence"/>
</dbReference>
<accession>A0ABP9ZS36</accession>
<keyword evidence="3" id="KW-1185">Reference proteome</keyword>
<feature type="region of interest" description="Disordered" evidence="1">
    <location>
        <begin position="1"/>
        <end position="51"/>
    </location>
</feature>
<proteinExistence type="predicted"/>